<keyword evidence="1" id="KW-1133">Transmembrane helix</keyword>
<keyword evidence="1" id="KW-0812">Transmembrane</keyword>
<evidence type="ECO:0000313" key="2">
    <source>
        <dbReference type="EMBL" id="KAH3676520.1"/>
    </source>
</evidence>
<organism evidence="2 3">
    <name type="scientific">Wickerhamomyces pijperi</name>
    <name type="common">Yeast</name>
    <name type="synonym">Pichia pijperi</name>
    <dbReference type="NCBI Taxonomy" id="599730"/>
    <lineage>
        <taxon>Eukaryota</taxon>
        <taxon>Fungi</taxon>
        <taxon>Dikarya</taxon>
        <taxon>Ascomycota</taxon>
        <taxon>Saccharomycotina</taxon>
        <taxon>Saccharomycetes</taxon>
        <taxon>Phaffomycetales</taxon>
        <taxon>Wickerhamomycetaceae</taxon>
        <taxon>Wickerhamomyces</taxon>
    </lineage>
</organism>
<gene>
    <name evidence="2" type="ORF">WICPIJ_009051</name>
</gene>
<keyword evidence="1" id="KW-0472">Membrane</keyword>
<evidence type="ECO:0000313" key="3">
    <source>
        <dbReference type="Proteomes" id="UP000774326"/>
    </source>
</evidence>
<feature type="transmembrane region" description="Helical" evidence="1">
    <location>
        <begin position="12"/>
        <end position="29"/>
    </location>
</feature>
<keyword evidence="3" id="KW-1185">Reference proteome</keyword>
<dbReference type="Proteomes" id="UP000774326">
    <property type="component" value="Unassembled WGS sequence"/>
</dbReference>
<reference evidence="2" key="1">
    <citation type="journal article" date="2021" name="Open Biol.">
        <title>Shared evolutionary footprints suggest mitochondrial oxidative damage underlies multiple complex I losses in fungi.</title>
        <authorList>
            <person name="Schikora-Tamarit M.A."/>
            <person name="Marcet-Houben M."/>
            <person name="Nosek J."/>
            <person name="Gabaldon T."/>
        </authorList>
    </citation>
    <scope>NUCLEOTIDE SEQUENCE</scope>
    <source>
        <strain evidence="2">CBS2887</strain>
    </source>
</reference>
<evidence type="ECO:0000256" key="1">
    <source>
        <dbReference type="SAM" id="Phobius"/>
    </source>
</evidence>
<sequence length="110" mass="12551">MTPRCLTQEENSLTLLAMKSLLTITFAYFKKFKRKRIKQYLIDKYSLDLVPSMLPNSVFVGFNNLGNTASWKSNKLKKSSIKEPFPNTTNSFNSLKVGLTVEARNVVKAR</sequence>
<name>A0A9P8TFB8_WICPI</name>
<protein>
    <submittedName>
        <fullName evidence="2">Uncharacterized protein</fullName>
    </submittedName>
</protein>
<proteinExistence type="predicted"/>
<accession>A0A9P8TFB8</accession>
<dbReference type="EMBL" id="JAEUBG010005227">
    <property type="protein sequence ID" value="KAH3676520.1"/>
    <property type="molecule type" value="Genomic_DNA"/>
</dbReference>
<reference evidence="2" key="2">
    <citation type="submission" date="2021-01" db="EMBL/GenBank/DDBJ databases">
        <authorList>
            <person name="Schikora-Tamarit M.A."/>
        </authorList>
    </citation>
    <scope>NUCLEOTIDE SEQUENCE</scope>
    <source>
        <strain evidence="2">CBS2887</strain>
    </source>
</reference>
<dbReference type="AlphaFoldDB" id="A0A9P8TFB8"/>
<comment type="caution">
    <text evidence="2">The sequence shown here is derived from an EMBL/GenBank/DDBJ whole genome shotgun (WGS) entry which is preliminary data.</text>
</comment>